<feature type="domain" description="Aminotransferase class I/classII large" evidence="8">
    <location>
        <begin position="53"/>
        <end position="358"/>
    </location>
</feature>
<dbReference type="HAMAP" id="MF_01513">
    <property type="entry name" value="Phe_aminotrans_2"/>
    <property type="match status" value="1"/>
</dbReference>
<evidence type="ECO:0000256" key="4">
    <source>
        <dbReference type="ARBA" id="ARBA00022679"/>
    </source>
</evidence>
<protein>
    <recommendedName>
        <fullName evidence="6">Aromatic amino acid aminotransferase</fullName>
        <shortName evidence="6">ArAT</shortName>
        <ecNumber evidence="6">2.6.1.57</ecNumber>
    </recommendedName>
</protein>
<dbReference type="SUPFAM" id="SSF53383">
    <property type="entry name" value="PLP-dependent transferases"/>
    <property type="match status" value="1"/>
</dbReference>
<dbReference type="InterPro" id="IPR015422">
    <property type="entry name" value="PyrdxlP-dep_Trfase_small"/>
</dbReference>
<evidence type="ECO:0000256" key="2">
    <source>
        <dbReference type="ARBA" id="ARBA00011738"/>
    </source>
</evidence>
<evidence type="ECO:0000256" key="5">
    <source>
        <dbReference type="ARBA" id="ARBA00022898"/>
    </source>
</evidence>
<comment type="caution">
    <text evidence="9">The sequence shown here is derived from an EMBL/GenBank/DDBJ whole genome shotgun (WGS) entry which is preliminary data.</text>
</comment>
<evidence type="ECO:0000313" key="9">
    <source>
        <dbReference type="EMBL" id="GAA4404075.1"/>
    </source>
</evidence>
<keyword evidence="5 6" id="KW-0663">Pyridoxal phosphate</keyword>
<keyword evidence="3 6" id="KW-0032">Aminotransferase</keyword>
<feature type="region of interest" description="Disordered" evidence="7">
    <location>
        <begin position="1"/>
        <end position="23"/>
    </location>
</feature>
<feature type="modified residue" description="N6-(pyridoxal phosphate)lysine" evidence="6">
    <location>
        <position position="242"/>
    </location>
</feature>
<dbReference type="CDD" id="cd00609">
    <property type="entry name" value="AAT_like"/>
    <property type="match status" value="1"/>
</dbReference>
<proteinExistence type="inferred from homology"/>
<dbReference type="Gene3D" id="3.40.640.10">
    <property type="entry name" value="Type I PLP-dependent aspartate aminotransferase-like (Major domain)"/>
    <property type="match status" value="1"/>
</dbReference>
<comment type="subunit">
    <text evidence="2 6">Homodimer.</text>
</comment>
<evidence type="ECO:0000256" key="1">
    <source>
        <dbReference type="ARBA" id="ARBA00001933"/>
    </source>
</evidence>
<organism evidence="9 10">
    <name type="scientific">Fodinibacter luteus</name>
    <dbReference type="NCBI Taxonomy" id="552064"/>
    <lineage>
        <taxon>Bacteria</taxon>
        <taxon>Bacillati</taxon>
        <taxon>Actinomycetota</taxon>
        <taxon>Actinomycetes</taxon>
        <taxon>Micrococcales</taxon>
        <taxon>Intrasporangiaceae</taxon>
        <taxon>Fodinibacter (ex Wang et al. 2009)</taxon>
    </lineage>
</organism>
<evidence type="ECO:0000256" key="3">
    <source>
        <dbReference type="ARBA" id="ARBA00022576"/>
    </source>
</evidence>
<comment type="function">
    <text evidence="6">Aminotransferase that catalyzes the conversion of aromatic amino acids and 2-oxoglutarate into corresponding aromatic oxo acids and L-glutamate.</text>
</comment>
<comment type="cofactor">
    <cofactor evidence="1 6">
        <name>pyridoxal 5'-phosphate</name>
        <dbReference type="ChEBI" id="CHEBI:597326"/>
    </cofactor>
</comment>
<dbReference type="InterPro" id="IPR024892">
    <property type="entry name" value="ArAT"/>
</dbReference>
<dbReference type="InterPro" id="IPR015424">
    <property type="entry name" value="PyrdxlP-dep_Trfase"/>
</dbReference>
<evidence type="ECO:0000313" key="10">
    <source>
        <dbReference type="Proteomes" id="UP001500945"/>
    </source>
</evidence>
<gene>
    <name evidence="9" type="primary">hisC</name>
    <name evidence="6" type="synonym">pat</name>
    <name evidence="9" type="ORF">GCM10023168_16210</name>
</gene>
<dbReference type="PROSITE" id="PS00599">
    <property type="entry name" value="AA_TRANSFER_CLASS_2"/>
    <property type="match status" value="1"/>
</dbReference>
<feature type="compositionally biased region" description="Low complexity" evidence="7">
    <location>
        <begin position="11"/>
        <end position="23"/>
    </location>
</feature>
<evidence type="ECO:0000256" key="6">
    <source>
        <dbReference type="HAMAP-Rule" id="MF_01513"/>
    </source>
</evidence>
<dbReference type="EC" id="2.6.1.57" evidence="6"/>
<dbReference type="InterPro" id="IPR050106">
    <property type="entry name" value="HistidinolP_aminotransfase"/>
</dbReference>
<dbReference type="RefSeq" id="WP_345204450.1">
    <property type="nucleotide sequence ID" value="NZ_BAABGM010000011.1"/>
</dbReference>
<comment type="similarity">
    <text evidence="6">Belongs to the class-II pyridoxal-phosphate-dependent aminotransferase family.</text>
</comment>
<dbReference type="InterPro" id="IPR005861">
    <property type="entry name" value="HisP_aminotrans"/>
</dbReference>
<dbReference type="InterPro" id="IPR015421">
    <property type="entry name" value="PyrdxlP-dep_Trfase_major"/>
</dbReference>
<dbReference type="InterPro" id="IPR004839">
    <property type="entry name" value="Aminotransferase_I/II_large"/>
</dbReference>
<dbReference type="PANTHER" id="PTHR43643">
    <property type="entry name" value="HISTIDINOL-PHOSPHATE AMINOTRANSFERASE 2"/>
    <property type="match status" value="1"/>
</dbReference>
<name>A0ABP8KCA9_9MICO</name>
<dbReference type="Gene3D" id="3.90.1150.10">
    <property type="entry name" value="Aspartate Aminotransferase, domain 1"/>
    <property type="match status" value="1"/>
</dbReference>
<reference evidence="10" key="1">
    <citation type="journal article" date="2019" name="Int. J. Syst. Evol. Microbiol.">
        <title>The Global Catalogue of Microorganisms (GCM) 10K type strain sequencing project: providing services to taxonomists for standard genome sequencing and annotation.</title>
        <authorList>
            <consortium name="The Broad Institute Genomics Platform"/>
            <consortium name="The Broad Institute Genome Sequencing Center for Infectious Disease"/>
            <person name="Wu L."/>
            <person name="Ma J."/>
        </authorList>
    </citation>
    <scope>NUCLEOTIDE SEQUENCE [LARGE SCALE GENOMIC DNA]</scope>
    <source>
        <strain evidence="10">JCM 17809</strain>
    </source>
</reference>
<accession>A0ABP8KCA9</accession>
<keyword evidence="4 6" id="KW-0808">Transferase</keyword>
<keyword evidence="10" id="KW-1185">Reference proteome</keyword>
<dbReference type="InterPro" id="IPR001917">
    <property type="entry name" value="Aminotrans_II_pyridoxalP_BS"/>
</dbReference>
<dbReference type="Proteomes" id="UP001500945">
    <property type="component" value="Unassembled WGS sequence"/>
</dbReference>
<evidence type="ECO:0000256" key="7">
    <source>
        <dbReference type="SAM" id="MobiDB-lite"/>
    </source>
</evidence>
<dbReference type="EMBL" id="BAABGM010000011">
    <property type="protein sequence ID" value="GAA4404075.1"/>
    <property type="molecule type" value="Genomic_DNA"/>
</dbReference>
<dbReference type="PANTHER" id="PTHR43643:SF3">
    <property type="entry name" value="HISTIDINOL-PHOSPHATE AMINOTRANSFERASE"/>
    <property type="match status" value="1"/>
</dbReference>
<sequence>MTDETRATEGVAAPDAPRAPDAPVRLRDALDALPAYTPGRPASAPPGVTAYKISSNENPYPPLPAVLDTVRDAASQMNRYPDMSVGALTQVLAARLGVPAARLAFGPGSVGVLGQLIAATCDMGDEVVFAWRSFEAYPILVTLAGAVPVQVPLTADARHDLVAMADAITPRTRVVLVCTPNNPTGTTVGDAELEVFLERVPSDVLVVIDEAYLEFVTAPDSPDALAVHRSRPNVAVLRTFSKAYGLAGLRVGYAVAHEPVAEALRKAAIPFGVNSLAQAAAVASLEAVDELEVRVKELVAERERVVAALRDQGWSPPDAQANFVWFSLGSRTVEFAAACQDAGLTVRPYGSDGARATIAEREANDRLIEVAGRFLAAGSA</sequence>
<evidence type="ECO:0000259" key="8">
    <source>
        <dbReference type="Pfam" id="PF00155"/>
    </source>
</evidence>
<dbReference type="NCBIfam" id="NF002878">
    <property type="entry name" value="PRK03321.1"/>
    <property type="match status" value="1"/>
</dbReference>
<dbReference type="Pfam" id="PF00155">
    <property type="entry name" value="Aminotran_1_2"/>
    <property type="match status" value="1"/>
</dbReference>
<dbReference type="HAMAP" id="MF_01023">
    <property type="entry name" value="HisC_aminotrans_2"/>
    <property type="match status" value="1"/>
</dbReference>
<comment type="catalytic activity">
    <reaction evidence="6">
        <text>an aromatic L-alpha-amino acid + 2-oxoglutarate = an aromatic oxo-acid + L-glutamate</text>
        <dbReference type="Rhea" id="RHEA:17533"/>
        <dbReference type="ChEBI" id="CHEBI:16810"/>
        <dbReference type="ChEBI" id="CHEBI:29985"/>
        <dbReference type="ChEBI" id="CHEBI:73309"/>
        <dbReference type="ChEBI" id="CHEBI:84824"/>
        <dbReference type="EC" id="2.6.1.57"/>
    </reaction>
</comment>